<dbReference type="InterPro" id="IPR015424">
    <property type="entry name" value="PyrdxlP-dep_Trfase"/>
</dbReference>
<dbReference type="SUPFAM" id="SSF53383">
    <property type="entry name" value="PLP-dependent transferases"/>
    <property type="match status" value="1"/>
</dbReference>
<name>A0A382WRJ5_9ZZZZ</name>
<dbReference type="InterPro" id="IPR004839">
    <property type="entry name" value="Aminotransferase_I/II_large"/>
</dbReference>
<feature type="non-terminal residue" evidence="5">
    <location>
        <position position="183"/>
    </location>
</feature>
<keyword evidence="2" id="KW-0808">Transferase</keyword>
<keyword evidence="3" id="KW-0663">Pyridoxal phosphate</keyword>
<evidence type="ECO:0000256" key="3">
    <source>
        <dbReference type="ARBA" id="ARBA00022898"/>
    </source>
</evidence>
<sequence>VSSPKPLEGLNKIAPYVGGESEIEDMGKVIKLASNEGAFGPSPKTIEALRTAAKDYHRYPDGDSLQLRELLSSKFNLETERIICGCGSDELISLLCRSYAGSGDEILCSAHGFAMYPIYGQTVGANIVTADENEITIDVNNLLEMVTENTKLLFIANPNNPTGTYLPESELKRLQEGLPGGVL</sequence>
<dbReference type="AlphaFoldDB" id="A0A382WRJ5"/>
<reference evidence="5" key="1">
    <citation type="submission" date="2018-05" db="EMBL/GenBank/DDBJ databases">
        <authorList>
            <person name="Lanie J.A."/>
            <person name="Ng W.-L."/>
            <person name="Kazmierczak K.M."/>
            <person name="Andrzejewski T.M."/>
            <person name="Davidsen T.M."/>
            <person name="Wayne K.J."/>
            <person name="Tettelin H."/>
            <person name="Glass J.I."/>
            <person name="Rusch D."/>
            <person name="Podicherti R."/>
            <person name="Tsui H.-C.T."/>
            <person name="Winkler M.E."/>
        </authorList>
    </citation>
    <scope>NUCLEOTIDE SEQUENCE</scope>
</reference>
<dbReference type="PANTHER" id="PTHR43643">
    <property type="entry name" value="HISTIDINOL-PHOSPHATE AMINOTRANSFERASE 2"/>
    <property type="match status" value="1"/>
</dbReference>
<proteinExistence type="predicted"/>
<evidence type="ECO:0000313" key="5">
    <source>
        <dbReference type="EMBL" id="SVD61244.1"/>
    </source>
</evidence>
<organism evidence="5">
    <name type="scientific">marine metagenome</name>
    <dbReference type="NCBI Taxonomy" id="408172"/>
    <lineage>
        <taxon>unclassified sequences</taxon>
        <taxon>metagenomes</taxon>
        <taxon>ecological metagenomes</taxon>
    </lineage>
</organism>
<protein>
    <recommendedName>
        <fullName evidence="4">Aminotransferase class I/classII large domain-containing protein</fullName>
    </recommendedName>
</protein>
<dbReference type="Gene3D" id="3.90.1150.10">
    <property type="entry name" value="Aspartate Aminotransferase, domain 1"/>
    <property type="match status" value="1"/>
</dbReference>
<dbReference type="Gene3D" id="3.40.640.10">
    <property type="entry name" value="Type I PLP-dependent aspartate aminotransferase-like (Major domain)"/>
    <property type="match status" value="1"/>
</dbReference>
<evidence type="ECO:0000256" key="2">
    <source>
        <dbReference type="ARBA" id="ARBA00022679"/>
    </source>
</evidence>
<accession>A0A382WRJ5</accession>
<dbReference type="CDD" id="cd00609">
    <property type="entry name" value="AAT_like"/>
    <property type="match status" value="1"/>
</dbReference>
<evidence type="ECO:0000259" key="4">
    <source>
        <dbReference type="Pfam" id="PF00155"/>
    </source>
</evidence>
<dbReference type="InterPro" id="IPR050106">
    <property type="entry name" value="HistidinolP_aminotransfase"/>
</dbReference>
<dbReference type="InterPro" id="IPR015421">
    <property type="entry name" value="PyrdxlP-dep_Trfase_major"/>
</dbReference>
<feature type="non-terminal residue" evidence="5">
    <location>
        <position position="1"/>
    </location>
</feature>
<dbReference type="EMBL" id="UINC01161832">
    <property type="protein sequence ID" value="SVD61244.1"/>
    <property type="molecule type" value="Genomic_DNA"/>
</dbReference>
<dbReference type="PANTHER" id="PTHR43643:SF3">
    <property type="entry name" value="HISTIDINOL-PHOSPHATE AMINOTRANSFERASE"/>
    <property type="match status" value="1"/>
</dbReference>
<dbReference type="GO" id="GO:0008483">
    <property type="term" value="F:transaminase activity"/>
    <property type="evidence" value="ECO:0007669"/>
    <property type="project" value="UniProtKB-KW"/>
</dbReference>
<feature type="domain" description="Aminotransferase class I/classII large" evidence="4">
    <location>
        <begin position="28"/>
        <end position="174"/>
    </location>
</feature>
<gene>
    <name evidence="5" type="ORF">METZ01_LOCUS414098</name>
</gene>
<dbReference type="Pfam" id="PF00155">
    <property type="entry name" value="Aminotran_1_2"/>
    <property type="match status" value="1"/>
</dbReference>
<keyword evidence="1" id="KW-0032">Aminotransferase</keyword>
<dbReference type="GO" id="GO:0030170">
    <property type="term" value="F:pyridoxal phosphate binding"/>
    <property type="evidence" value="ECO:0007669"/>
    <property type="project" value="InterPro"/>
</dbReference>
<dbReference type="InterPro" id="IPR015422">
    <property type="entry name" value="PyrdxlP-dep_Trfase_small"/>
</dbReference>
<evidence type="ECO:0000256" key="1">
    <source>
        <dbReference type="ARBA" id="ARBA00022576"/>
    </source>
</evidence>